<keyword evidence="4" id="KW-1185">Reference proteome</keyword>
<sequence>MTPDRRLHFLDHLRIAALGLLLLYHLGMAYVPWPWHVKGSTTSAALEPWMQLLNPWRMSLLFLISGAVTGLLLPGAAPGWLRARLKRLGLPLLAGVLLIVPPQAWWQVREQLGYGGSLAAFMGLYLRGYGGFCDAAGACLVLPTWNHLWFLPYLMLYTAGLWALLRRWPGALDRAGAWLAPRLGALSLLALPWLLLAVLRLALRPWFEVTHDLIHDPLAHAQYLPAFLVGALLARTPGAWLAIERLRWWALGGVLLGWGAAQSGGDQMPLVLARAGFALEQWCGVLAALGFGHRWLGRTTAHTRTASRLVFPVYVLHQTVLIGLLVALKPLGLAPGLEATLVLVGTLAISLMAAAAALRWRGLAPWLGA</sequence>
<feature type="transmembrane region" description="Helical" evidence="1">
    <location>
        <begin position="248"/>
        <end position="265"/>
    </location>
</feature>
<dbReference type="EMBL" id="JAGQDE010000024">
    <property type="protein sequence ID" value="MBQ0961211.1"/>
    <property type="molecule type" value="Genomic_DNA"/>
</dbReference>
<dbReference type="AlphaFoldDB" id="A0A941BHS9"/>
<dbReference type="InterPro" id="IPR050623">
    <property type="entry name" value="Glucan_succinyl_AcylTrfase"/>
</dbReference>
<keyword evidence="1" id="KW-0472">Membrane</keyword>
<protein>
    <recommendedName>
        <fullName evidence="2">Acyltransferase 3 domain-containing protein</fullName>
    </recommendedName>
</protein>
<evidence type="ECO:0000256" key="1">
    <source>
        <dbReference type="SAM" id="Phobius"/>
    </source>
</evidence>
<dbReference type="PANTHER" id="PTHR36927">
    <property type="entry name" value="BLR4337 PROTEIN"/>
    <property type="match status" value="1"/>
</dbReference>
<evidence type="ECO:0000313" key="3">
    <source>
        <dbReference type="EMBL" id="MBQ0961211.1"/>
    </source>
</evidence>
<accession>A0A941BHS9</accession>
<feature type="transmembrane region" description="Helical" evidence="1">
    <location>
        <begin position="185"/>
        <end position="203"/>
    </location>
</feature>
<dbReference type="Pfam" id="PF01757">
    <property type="entry name" value="Acyl_transf_3"/>
    <property type="match status" value="1"/>
</dbReference>
<feature type="transmembrane region" description="Helical" evidence="1">
    <location>
        <begin position="277"/>
        <end position="297"/>
    </location>
</feature>
<feature type="transmembrane region" description="Helical" evidence="1">
    <location>
        <begin position="223"/>
        <end position="243"/>
    </location>
</feature>
<keyword evidence="1" id="KW-1133">Transmembrane helix</keyword>
<gene>
    <name evidence="3" type="ORF">KAK06_19800</name>
</gene>
<evidence type="ECO:0000259" key="2">
    <source>
        <dbReference type="Pfam" id="PF01757"/>
    </source>
</evidence>
<keyword evidence="1" id="KW-0812">Transmembrane</keyword>
<dbReference type="InterPro" id="IPR002656">
    <property type="entry name" value="Acyl_transf_3_dom"/>
</dbReference>
<comment type="caution">
    <text evidence="3">The sequence shown here is derived from an EMBL/GenBank/DDBJ whole genome shotgun (WGS) entry which is preliminary data.</text>
</comment>
<feature type="transmembrane region" description="Helical" evidence="1">
    <location>
        <begin position="88"/>
        <end position="106"/>
    </location>
</feature>
<reference evidence="3" key="1">
    <citation type="submission" date="2021-04" db="EMBL/GenBank/DDBJ databases">
        <title>The genome sequence of Ideonella sp. 4Y11.</title>
        <authorList>
            <person name="Liu Y."/>
        </authorList>
    </citation>
    <scope>NUCLEOTIDE SEQUENCE</scope>
    <source>
        <strain evidence="3">4Y11</strain>
    </source>
</reference>
<organism evidence="3 4">
    <name type="scientific">Ideonella aquatica</name>
    <dbReference type="NCBI Taxonomy" id="2824119"/>
    <lineage>
        <taxon>Bacteria</taxon>
        <taxon>Pseudomonadati</taxon>
        <taxon>Pseudomonadota</taxon>
        <taxon>Betaproteobacteria</taxon>
        <taxon>Burkholderiales</taxon>
        <taxon>Sphaerotilaceae</taxon>
        <taxon>Ideonella</taxon>
    </lineage>
</organism>
<dbReference type="Proteomes" id="UP000678374">
    <property type="component" value="Unassembled WGS sequence"/>
</dbReference>
<feature type="transmembrane region" description="Helical" evidence="1">
    <location>
        <begin position="12"/>
        <end position="35"/>
    </location>
</feature>
<feature type="transmembrane region" description="Helical" evidence="1">
    <location>
        <begin position="340"/>
        <end position="358"/>
    </location>
</feature>
<evidence type="ECO:0000313" key="4">
    <source>
        <dbReference type="Proteomes" id="UP000678374"/>
    </source>
</evidence>
<feature type="transmembrane region" description="Helical" evidence="1">
    <location>
        <begin position="147"/>
        <end position="165"/>
    </location>
</feature>
<dbReference type="RefSeq" id="WP_210803885.1">
    <property type="nucleotide sequence ID" value="NZ_JAGQDE010000024.1"/>
</dbReference>
<dbReference type="GO" id="GO:0016747">
    <property type="term" value="F:acyltransferase activity, transferring groups other than amino-acyl groups"/>
    <property type="evidence" value="ECO:0007669"/>
    <property type="project" value="InterPro"/>
</dbReference>
<feature type="transmembrane region" description="Helical" evidence="1">
    <location>
        <begin position="55"/>
        <end position="76"/>
    </location>
</feature>
<feature type="transmembrane region" description="Helical" evidence="1">
    <location>
        <begin position="309"/>
        <end position="328"/>
    </location>
</feature>
<dbReference type="PANTHER" id="PTHR36927:SF3">
    <property type="entry name" value="GLUCANS BIOSYNTHESIS PROTEIN C"/>
    <property type="match status" value="1"/>
</dbReference>
<proteinExistence type="predicted"/>
<feature type="domain" description="Acyltransferase 3" evidence="2">
    <location>
        <begin position="8"/>
        <end position="353"/>
    </location>
</feature>
<name>A0A941BHS9_9BURK</name>